<dbReference type="GO" id="GO:0046872">
    <property type="term" value="F:metal ion binding"/>
    <property type="evidence" value="ECO:0007669"/>
    <property type="project" value="UniProtKB-KW"/>
</dbReference>
<keyword evidence="4" id="KW-0862">Zinc</keyword>
<keyword evidence="1" id="KW-0645">Protease</keyword>
<keyword evidence="3" id="KW-0378">Hydrolase</keyword>
<dbReference type="EMBL" id="JWHL01000007">
    <property type="protein sequence ID" value="MBR1369035.1"/>
    <property type="molecule type" value="Genomic_DNA"/>
</dbReference>
<evidence type="ECO:0000256" key="6">
    <source>
        <dbReference type="RuleBase" id="RU003797"/>
    </source>
</evidence>
<evidence type="ECO:0000313" key="9">
    <source>
        <dbReference type="Proteomes" id="UP000730161"/>
    </source>
</evidence>
<evidence type="ECO:0000256" key="4">
    <source>
        <dbReference type="ARBA" id="ARBA00022833"/>
    </source>
</evidence>
<comment type="similarity">
    <text evidence="6">Belongs to the UPF0758 family.</text>
</comment>
<evidence type="ECO:0000256" key="3">
    <source>
        <dbReference type="ARBA" id="ARBA00022801"/>
    </source>
</evidence>
<keyword evidence="9" id="KW-1185">Reference proteome</keyword>
<dbReference type="PANTHER" id="PTHR30471:SF3">
    <property type="entry name" value="UPF0758 PROTEIN YEES-RELATED"/>
    <property type="match status" value="1"/>
</dbReference>
<gene>
    <name evidence="8" type="ORF">RJ53_05775</name>
</gene>
<keyword evidence="2" id="KW-0479">Metal-binding</keyword>
<evidence type="ECO:0000256" key="2">
    <source>
        <dbReference type="ARBA" id="ARBA00022723"/>
    </source>
</evidence>
<dbReference type="Proteomes" id="UP000730161">
    <property type="component" value="Unassembled WGS sequence"/>
</dbReference>
<dbReference type="Gene3D" id="3.40.140.10">
    <property type="entry name" value="Cytidine Deaminase, domain 2"/>
    <property type="match status" value="1"/>
</dbReference>
<comment type="caution">
    <text evidence="8">The sequence shown here is derived from an EMBL/GenBank/DDBJ whole genome shotgun (WGS) entry which is preliminary data.</text>
</comment>
<reference evidence="8" key="1">
    <citation type="submission" date="2014-12" db="EMBL/GenBank/DDBJ databases">
        <authorList>
            <person name="Huang H.-H."/>
            <person name="Chen S.-C."/>
            <person name="Lai M.-C."/>
        </authorList>
    </citation>
    <scope>NUCLEOTIDE SEQUENCE</scope>
    <source>
        <strain evidence="8">K1F9705b</strain>
    </source>
</reference>
<dbReference type="CDD" id="cd08071">
    <property type="entry name" value="MPN_DUF2466"/>
    <property type="match status" value="1"/>
</dbReference>
<evidence type="ECO:0000256" key="5">
    <source>
        <dbReference type="ARBA" id="ARBA00023049"/>
    </source>
</evidence>
<feature type="domain" description="MPN" evidence="7">
    <location>
        <begin position="105"/>
        <end position="226"/>
    </location>
</feature>
<dbReference type="NCBIfam" id="TIGR00608">
    <property type="entry name" value="radc"/>
    <property type="match status" value="1"/>
</dbReference>
<dbReference type="InterPro" id="IPR025657">
    <property type="entry name" value="RadC_JAB"/>
</dbReference>
<dbReference type="GO" id="GO:0008237">
    <property type="term" value="F:metallopeptidase activity"/>
    <property type="evidence" value="ECO:0007669"/>
    <property type="project" value="UniProtKB-KW"/>
</dbReference>
<dbReference type="OrthoDB" id="303892at2157"/>
<protein>
    <recommendedName>
        <fullName evidence="7">MPN domain-containing protein</fullName>
    </recommendedName>
</protein>
<dbReference type="InterPro" id="IPR020891">
    <property type="entry name" value="UPF0758_CS"/>
</dbReference>
<dbReference type="AlphaFoldDB" id="A0A8J7W9Y5"/>
<dbReference type="GO" id="GO:0006508">
    <property type="term" value="P:proteolysis"/>
    <property type="evidence" value="ECO:0007669"/>
    <property type="project" value="UniProtKB-KW"/>
</dbReference>
<dbReference type="Pfam" id="PF20582">
    <property type="entry name" value="UPF0758_N"/>
    <property type="match status" value="1"/>
</dbReference>
<dbReference type="InterPro" id="IPR046778">
    <property type="entry name" value="UPF0758_N"/>
</dbReference>
<name>A0A8J7W9Y5_9EURY</name>
<dbReference type="PANTHER" id="PTHR30471">
    <property type="entry name" value="DNA REPAIR PROTEIN RADC"/>
    <property type="match status" value="1"/>
</dbReference>
<dbReference type="Pfam" id="PF04002">
    <property type="entry name" value="RadC"/>
    <property type="match status" value="1"/>
</dbReference>
<accession>A0A8J7W9Y5</accession>
<dbReference type="PROSITE" id="PS50249">
    <property type="entry name" value="MPN"/>
    <property type="match status" value="1"/>
</dbReference>
<dbReference type="InterPro" id="IPR001405">
    <property type="entry name" value="UPF0758"/>
</dbReference>
<proteinExistence type="inferred from homology"/>
<dbReference type="InterPro" id="IPR037518">
    <property type="entry name" value="MPN"/>
</dbReference>
<dbReference type="NCBIfam" id="NF000642">
    <property type="entry name" value="PRK00024.1"/>
    <property type="match status" value="1"/>
</dbReference>
<organism evidence="8 9">
    <name type="scientific">Methanocalculus chunghsingensis</name>
    <dbReference type="NCBI Taxonomy" id="156457"/>
    <lineage>
        <taxon>Archaea</taxon>
        <taxon>Methanobacteriati</taxon>
        <taxon>Methanobacteriota</taxon>
        <taxon>Stenosarchaea group</taxon>
        <taxon>Methanomicrobia</taxon>
        <taxon>Methanomicrobiales</taxon>
        <taxon>Methanocalculaceae</taxon>
        <taxon>Methanocalculus</taxon>
    </lineage>
</organism>
<evidence type="ECO:0000259" key="7">
    <source>
        <dbReference type="PROSITE" id="PS50249"/>
    </source>
</evidence>
<evidence type="ECO:0000313" key="8">
    <source>
        <dbReference type="EMBL" id="MBR1369035.1"/>
    </source>
</evidence>
<evidence type="ECO:0000256" key="1">
    <source>
        <dbReference type="ARBA" id="ARBA00022670"/>
    </source>
</evidence>
<dbReference type="RefSeq" id="WP_211530706.1">
    <property type="nucleotide sequence ID" value="NZ_JWHL01000007.1"/>
</dbReference>
<dbReference type="PROSITE" id="PS01302">
    <property type="entry name" value="UPF0758"/>
    <property type="match status" value="1"/>
</dbReference>
<keyword evidence="5" id="KW-0482">Metalloprotease</keyword>
<sequence>MKIRTEIRHIRETPAIDRPRERILSRGPSALSDDELVAAIIGRGIRGHDVTTLSGKISACLREKQDAVSCEDLLKIPGVGEAKACQILASIELTRRFLDTTFRPRITQPEDALPYAESIRRERQEHVICITLNGAHELIRSRVITKGILNQSQIHPREVYADAITDRAASIILMHNHPSGSLTPSSDDIAVTKKLAEAGEVLGIRLIDHIIVSEKGFCSLHGEGYF</sequence>